<evidence type="ECO:0000313" key="9">
    <source>
        <dbReference type="EMBL" id="CAB3267001.1"/>
    </source>
</evidence>
<sequence>MRLAVALLLCVSVCTAMKSYQVGDKVEIFVNKVGPYFNPHETYHYYSLPVCRPDKIEHKSLTLGEVLDGDRMAYSRYEVKFQQNEENKLLCKVTMGKDELEKMKDAVEELYYFEMVADDLQMRSFVGQFEESGFLTVPHVHKLYLYNHLAFHFKYNGDKIVSVNVTTSTHEPISLDVEPPLEVSFMYDIKWFPTNDDPNKRNLLLKDYSFFPKSLEIHWLSIINSVILVSLLMAFVVVILTRVLKSDFSRYNKPDDEEDFGDEDNGWKIIHADVFRFPKLKSLFCSVIGVGSQLLSIGAGIIMMALMGMFKAHRHGSINTAAILLYALTSCIAGYISSSYYRKFQGYNWVANIMLTSSLFTGPCCLVWSVVNSVHWWNGSTQALPFTTVLLLCFIWALVGLPLTVVGGIMGKNTTGDFDAPCRTKNIAREIPIQPWYRSTFCHMLFGGFLPFSAVSVELYYIFATVWGREVYTLYGVLMLVFVIEILVSSCVSVALTYFQLSSEDYRWWWRSVFSAGSTGIFVFIYAVFFYVRRSNMSGIVQSVEFFGYSILTCYAFFLTLGTISFFASLKFIRYIYINLKMD</sequence>
<reference evidence="9" key="1">
    <citation type="submission" date="2020-04" db="EMBL/GenBank/DDBJ databases">
        <authorList>
            <person name="Neveu A P."/>
        </authorList>
    </citation>
    <scope>NUCLEOTIDE SEQUENCE</scope>
    <source>
        <tissue evidence="9">Whole embryo</tissue>
    </source>
</reference>
<feature type="transmembrane region" description="Helical" evidence="8">
    <location>
        <begin position="508"/>
        <end position="529"/>
    </location>
</feature>
<feature type="signal peptide" evidence="8">
    <location>
        <begin position="1"/>
        <end position="16"/>
    </location>
</feature>
<evidence type="ECO:0000256" key="1">
    <source>
        <dbReference type="ARBA" id="ARBA00004542"/>
    </source>
</evidence>
<feature type="transmembrane region" description="Helical" evidence="8">
    <location>
        <begin position="318"/>
        <end position="337"/>
    </location>
</feature>
<evidence type="ECO:0000256" key="8">
    <source>
        <dbReference type="RuleBase" id="RU363079"/>
    </source>
</evidence>
<comment type="function">
    <text evidence="7">Plays an essential role in autophagy.</text>
</comment>
<feature type="chain" id="PRO_5026372979" description="Transmembrane 9 superfamily member" evidence="8">
    <location>
        <begin position="17"/>
        <end position="583"/>
    </location>
</feature>
<evidence type="ECO:0000256" key="7">
    <source>
        <dbReference type="ARBA" id="ARBA00037688"/>
    </source>
</evidence>
<dbReference type="InterPro" id="IPR004240">
    <property type="entry name" value="EMP70"/>
</dbReference>
<keyword evidence="5 8" id="KW-1133">Transmembrane helix</keyword>
<feature type="transmembrane region" description="Helical" evidence="8">
    <location>
        <begin position="441"/>
        <end position="463"/>
    </location>
</feature>
<feature type="transmembrane region" description="Helical" evidence="8">
    <location>
        <begin position="219"/>
        <end position="244"/>
    </location>
</feature>
<proteinExistence type="evidence at transcript level"/>
<dbReference type="AlphaFoldDB" id="A0A6F9DUZ5"/>
<comment type="similarity">
    <text evidence="2 8">Belongs to the nonaspanin (TM9SF) (TC 9.A.2) family.</text>
</comment>
<keyword evidence="6 8" id="KW-0472">Membrane</keyword>
<dbReference type="Pfam" id="PF02990">
    <property type="entry name" value="EMP70"/>
    <property type="match status" value="1"/>
</dbReference>
<evidence type="ECO:0000256" key="3">
    <source>
        <dbReference type="ARBA" id="ARBA00022692"/>
    </source>
</evidence>
<evidence type="ECO:0000256" key="6">
    <source>
        <dbReference type="ARBA" id="ARBA00023136"/>
    </source>
</evidence>
<dbReference type="GO" id="GO:0072657">
    <property type="term" value="P:protein localization to membrane"/>
    <property type="evidence" value="ECO:0007669"/>
    <property type="project" value="TreeGrafter"/>
</dbReference>
<evidence type="ECO:0000256" key="5">
    <source>
        <dbReference type="ARBA" id="ARBA00022989"/>
    </source>
</evidence>
<feature type="transmembrane region" description="Helical" evidence="8">
    <location>
        <begin position="349"/>
        <end position="371"/>
    </location>
</feature>
<accession>A0A6F9DUZ5</accession>
<protein>
    <recommendedName>
        <fullName evidence="8">Transmembrane 9 superfamily member</fullName>
    </recommendedName>
</protein>
<dbReference type="PANTHER" id="PTHR10766">
    <property type="entry name" value="TRANSMEMBRANE 9 SUPERFAMILY PROTEIN"/>
    <property type="match status" value="1"/>
</dbReference>
<feature type="transmembrane region" description="Helical" evidence="8">
    <location>
        <begin position="475"/>
        <end position="496"/>
    </location>
</feature>
<keyword evidence="3 8" id="KW-0812">Transmembrane</keyword>
<feature type="transmembrane region" description="Helical" evidence="8">
    <location>
        <begin position="383"/>
        <end position="406"/>
    </location>
</feature>
<evidence type="ECO:0000256" key="4">
    <source>
        <dbReference type="ARBA" id="ARBA00022729"/>
    </source>
</evidence>
<keyword evidence="4 8" id="KW-0732">Signal</keyword>
<feature type="transmembrane region" description="Helical" evidence="8">
    <location>
        <begin position="283"/>
        <end position="306"/>
    </location>
</feature>
<dbReference type="GO" id="GO:0000421">
    <property type="term" value="C:autophagosome membrane"/>
    <property type="evidence" value="ECO:0007669"/>
    <property type="project" value="UniProtKB-SubCell"/>
</dbReference>
<dbReference type="PANTHER" id="PTHR10766:SF177">
    <property type="entry name" value="TRANSMEMBRANE 9 SUPERFAMILY MEMBER 1"/>
    <property type="match status" value="1"/>
</dbReference>
<comment type="subcellular location">
    <subcellularLocation>
        <location evidence="1">Cytoplasmic vesicle</location>
        <location evidence="1">Autophagosome membrane</location>
        <topology evidence="1">Multi-pass membrane protein</topology>
    </subcellularLocation>
</comment>
<feature type="transmembrane region" description="Helical" evidence="8">
    <location>
        <begin position="549"/>
        <end position="573"/>
    </location>
</feature>
<name>A0A6F9DUZ5_9ASCI</name>
<organism evidence="9">
    <name type="scientific">Phallusia mammillata</name>
    <dbReference type="NCBI Taxonomy" id="59560"/>
    <lineage>
        <taxon>Eukaryota</taxon>
        <taxon>Metazoa</taxon>
        <taxon>Chordata</taxon>
        <taxon>Tunicata</taxon>
        <taxon>Ascidiacea</taxon>
        <taxon>Phlebobranchia</taxon>
        <taxon>Ascidiidae</taxon>
        <taxon>Phallusia</taxon>
    </lineage>
</organism>
<gene>
    <name evidence="9" type="primary">Tm9sf1</name>
</gene>
<evidence type="ECO:0000256" key="2">
    <source>
        <dbReference type="ARBA" id="ARBA00005227"/>
    </source>
</evidence>
<dbReference type="EMBL" id="LR791139">
    <property type="protein sequence ID" value="CAB3267001.1"/>
    <property type="molecule type" value="mRNA"/>
</dbReference>